<accession>A0A6J5Y2Q6</accession>
<sequence>MASSSGFIATLFLFLLYTVLGSFSLLLHKMFTLCIWEKDSMKSLNWFLSLTMRFCQMCLEDIPGIVHVIPNRVHNLHTTRSWNFLQVNSHISNGILSRSQSGSGSIIGIIDTGQGCEILTRLQSVLDQEFGPSL</sequence>
<evidence type="ECO:0000313" key="1">
    <source>
        <dbReference type="EMBL" id="CAB4320406.1"/>
    </source>
</evidence>
<dbReference type="AlphaFoldDB" id="A0A6J5Y2Q6"/>
<evidence type="ECO:0000313" key="2">
    <source>
        <dbReference type="Proteomes" id="UP000507245"/>
    </source>
</evidence>
<gene>
    <name evidence="1" type="ORF">ORAREDHAP_LOCUS49220</name>
</gene>
<dbReference type="Proteomes" id="UP000507245">
    <property type="component" value="Unassembled WGS sequence"/>
</dbReference>
<proteinExistence type="predicted"/>
<dbReference type="GO" id="GO:0004252">
    <property type="term" value="F:serine-type endopeptidase activity"/>
    <property type="evidence" value="ECO:0007669"/>
    <property type="project" value="InterPro"/>
</dbReference>
<keyword evidence="2" id="KW-1185">Reference proteome</keyword>
<name>A0A6J5Y2Q6_PRUAR</name>
<organism evidence="1 2">
    <name type="scientific">Prunus armeniaca</name>
    <name type="common">Apricot</name>
    <name type="synonym">Armeniaca vulgaris</name>
    <dbReference type="NCBI Taxonomy" id="36596"/>
    <lineage>
        <taxon>Eukaryota</taxon>
        <taxon>Viridiplantae</taxon>
        <taxon>Streptophyta</taxon>
        <taxon>Embryophyta</taxon>
        <taxon>Tracheophyta</taxon>
        <taxon>Spermatophyta</taxon>
        <taxon>Magnoliopsida</taxon>
        <taxon>eudicotyledons</taxon>
        <taxon>Gunneridae</taxon>
        <taxon>Pentapetalae</taxon>
        <taxon>rosids</taxon>
        <taxon>fabids</taxon>
        <taxon>Rosales</taxon>
        <taxon>Rosaceae</taxon>
        <taxon>Amygdaloideae</taxon>
        <taxon>Amygdaleae</taxon>
        <taxon>Prunus</taxon>
    </lineage>
</organism>
<dbReference type="SUPFAM" id="SSF52743">
    <property type="entry name" value="Subtilisin-like"/>
    <property type="match status" value="1"/>
</dbReference>
<dbReference type="GO" id="GO:0006508">
    <property type="term" value="P:proteolysis"/>
    <property type="evidence" value="ECO:0007669"/>
    <property type="project" value="InterPro"/>
</dbReference>
<dbReference type="OrthoDB" id="2014869at2759"/>
<reference evidence="2" key="1">
    <citation type="journal article" date="2020" name="Genome Biol.">
        <title>Gamete binning: chromosome-level and haplotype-resolved genome assembly enabled by high-throughput single-cell sequencing of gamete genomes.</title>
        <authorList>
            <person name="Campoy J.A."/>
            <person name="Sun H."/>
            <person name="Goel M."/>
            <person name="Jiao W.-B."/>
            <person name="Folz-Donahue K."/>
            <person name="Wang N."/>
            <person name="Rubio M."/>
            <person name="Liu C."/>
            <person name="Kukat C."/>
            <person name="Ruiz D."/>
            <person name="Huettel B."/>
            <person name="Schneeberger K."/>
        </authorList>
    </citation>
    <scope>NUCLEOTIDE SEQUENCE [LARGE SCALE GENOMIC DNA]</scope>
    <source>
        <strain evidence="2">cv. Rojo Pasion</strain>
    </source>
</reference>
<protein>
    <submittedName>
        <fullName evidence="1">Uncharacterized protein</fullName>
    </submittedName>
</protein>
<dbReference type="InterPro" id="IPR036852">
    <property type="entry name" value="Peptidase_S8/S53_dom_sf"/>
</dbReference>
<dbReference type="EMBL" id="CAEKKB010000008">
    <property type="protein sequence ID" value="CAB4320406.1"/>
    <property type="molecule type" value="Genomic_DNA"/>
</dbReference>